<dbReference type="Proteomes" id="UP000681870">
    <property type="component" value="Unassembled WGS sequence"/>
</dbReference>
<dbReference type="EMBL" id="JAGXBY010000002">
    <property type="protein sequence ID" value="MBS3679948.1"/>
    <property type="molecule type" value="Genomic_DNA"/>
</dbReference>
<gene>
    <name evidence="1" type="ORF">KGF86_06965</name>
</gene>
<protein>
    <submittedName>
        <fullName evidence="1">Uncharacterized protein</fullName>
    </submittedName>
</protein>
<reference evidence="1 2" key="1">
    <citation type="submission" date="2021-05" db="EMBL/GenBank/DDBJ databases">
        <title>Ornithinibacillus massiliensis sp. nov.</title>
        <authorList>
            <person name="Iwaza R."/>
            <person name="Lagier J.-C."/>
            <person name="Raoult D."/>
        </authorList>
    </citation>
    <scope>NUCLEOTIDE SEQUENCE [LARGE SCALE GENOMIC DNA]</scope>
    <source>
        <strain evidence="1 2">Marseille-P3601</strain>
    </source>
</reference>
<comment type="caution">
    <text evidence="1">The sequence shown here is derived from an EMBL/GenBank/DDBJ whole genome shotgun (WGS) entry which is preliminary data.</text>
</comment>
<dbReference type="RefSeq" id="WP_211741457.1">
    <property type="nucleotide sequence ID" value="NZ_JAGXBY010000002.1"/>
</dbReference>
<evidence type="ECO:0000313" key="1">
    <source>
        <dbReference type="EMBL" id="MBS3679948.1"/>
    </source>
</evidence>
<organism evidence="1 2">
    <name type="scientific">Ornithinibacillus massiliensis</name>
    <dbReference type="NCBI Taxonomy" id="1944633"/>
    <lineage>
        <taxon>Bacteria</taxon>
        <taxon>Bacillati</taxon>
        <taxon>Bacillota</taxon>
        <taxon>Bacilli</taxon>
        <taxon>Bacillales</taxon>
        <taxon>Bacillaceae</taxon>
        <taxon>Ornithinibacillus</taxon>
    </lineage>
</organism>
<sequence length="92" mass="10652">MILSGDTVRLQVQFKTFTGQAIDPTDITLSIYDSTKQQIEQFKLDDTNKNDVGVYYFDYVTPDDKQDIIFEFKGVHNNLPIVVRDSLKIKFN</sequence>
<accession>A0ABS5MCZ0</accession>
<keyword evidence="2" id="KW-1185">Reference proteome</keyword>
<name>A0ABS5MCZ0_9BACI</name>
<proteinExistence type="predicted"/>
<evidence type="ECO:0000313" key="2">
    <source>
        <dbReference type="Proteomes" id="UP000681870"/>
    </source>
</evidence>